<gene>
    <name evidence="1" type="ORF">L6452_25090</name>
</gene>
<accession>A0ACB9AAD9</accession>
<sequence length="233" mass="25782">MFQQNQKFMADDNQEKPLAPTPPIPRPPITVDEALSTELKKQHQGFRKRTVWCGIITAVILVIAVVMLVLGFTVFHVKNPRIIMNSVAITGLDRVNQMDLLTGKANLTVVADVSVKNPNVAAFKFEKSNASLLYHEVVVGVADVAGGIAKARRTMRLNLTFEVMLAKVAGDQHFATDLMAGILPVKSYAKINGRVKITSIIKRDVTVTMNCSVDVNVTSWDIVRQRCDRHISF</sequence>
<comment type="caution">
    <text evidence="1">The sequence shown here is derived from an EMBL/GenBank/DDBJ whole genome shotgun (WGS) entry which is preliminary data.</text>
</comment>
<keyword evidence="2" id="KW-1185">Reference proteome</keyword>
<evidence type="ECO:0000313" key="1">
    <source>
        <dbReference type="EMBL" id="KAI3706969.1"/>
    </source>
</evidence>
<dbReference type="EMBL" id="CM042054">
    <property type="protein sequence ID" value="KAI3706969.1"/>
    <property type="molecule type" value="Genomic_DNA"/>
</dbReference>
<name>A0ACB9AAD9_ARCLA</name>
<organism evidence="1 2">
    <name type="scientific">Arctium lappa</name>
    <name type="common">Greater burdock</name>
    <name type="synonym">Lappa major</name>
    <dbReference type="NCBI Taxonomy" id="4217"/>
    <lineage>
        <taxon>Eukaryota</taxon>
        <taxon>Viridiplantae</taxon>
        <taxon>Streptophyta</taxon>
        <taxon>Embryophyta</taxon>
        <taxon>Tracheophyta</taxon>
        <taxon>Spermatophyta</taxon>
        <taxon>Magnoliopsida</taxon>
        <taxon>eudicotyledons</taxon>
        <taxon>Gunneridae</taxon>
        <taxon>Pentapetalae</taxon>
        <taxon>asterids</taxon>
        <taxon>campanulids</taxon>
        <taxon>Asterales</taxon>
        <taxon>Asteraceae</taxon>
        <taxon>Carduoideae</taxon>
        <taxon>Cardueae</taxon>
        <taxon>Arctiinae</taxon>
        <taxon>Arctium</taxon>
    </lineage>
</organism>
<dbReference type="Proteomes" id="UP001055879">
    <property type="component" value="Linkage Group LG08"/>
</dbReference>
<reference evidence="1 2" key="2">
    <citation type="journal article" date="2022" name="Mol. Ecol. Resour.">
        <title>The genomes of chicory, endive, great burdock and yacon provide insights into Asteraceae paleo-polyploidization history and plant inulin production.</title>
        <authorList>
            <person name="Fan W."/>
            <person name="Wang S."/>
            <person name="Wang H."/>
            <person name="Wang A."/>
            <person name="Jiang F."/>
            <person name="Liu H."/>
            <person name="Zhao H."/>
            <person name="Xu D."/>
            <person name="Zhang Y."/>
        </authorList>
    </citation>
    <scope>NUCLEOTIDE SEQUENCE [LARGE SCALE GENOMIC DNA]</scope>
    <source>
        <strain evidence="2">cv. Niubang</strain>
    </source>
</reference>
<evidence type="ECO:0000313" key="2">
    <source>
        <dbReference type="Proteomes" id="UP001055879"/>
    </source>
</evidence>
<protein>
    <submittedName>
        <fullName evidence="1">Uncharacterized protein</fullName>
    </submittedName>
</protein>
<reference evidence="2" key="1">
    <citation type="journal article" date="2022" name="Mol. Ecol. Resour.">
        <title>The genomes of chicory, endive, great burdock and yacon provide insights into Asteraceae palaeo-polyploidization history and plant inulin production.</title>
        <authorList>
            <person name="Fan W."/>
            <person name="Wang S."/>
            <person name="Wang H."/>
            <person name="Wang A."/>
            <person name="Jiang F."/>
            <person name="Liu H."/>
            <person name="Zhao H."/>
            <person name="Xu D."/>
            <person name="Zhang Y."/>
        </authorList>
    </citation>
    <scope>NUCLEOTIDE SEQUENCE [LARGE SCALE GENOMIC DNA]</scope>
    <source>
        <strain evidence="2">cv. Niubang</strain>
    </source>
</reference>
<proteinExistence type="predicted"/>